<reference evidence="1" key="1">
    <citation type="journal article" date="2021" name="Proc. Natl. Acad. Sci. U.S.A.">
        <title>A Catalog of Tens of Thousands of Viruses from Human Metagenomes Reveals Hidden Associations with Chronic Diseases.</title>
        <authorList>
            <person name="Tisza M.J."/>
            <person name="Buck C.B."/>
        </authorList>
    </citation>
    <scope>NUCLEOTIDE SEQUENCE</scope>
    <source>
        <strain evidence="1">CthL03</strain>
    </source>
</reference>
<proteinExistence type="predicted"/>
<evidence type="ECO:0000313" key="1">
    <source>
        <dbReference type="EMBL" id="DAE05613.1"/>
    </source>
</evidence>
<name>A0A8S5PG70_9CAUD</name>
<sequence length="100" mass="11682">MPFYEPPRSHKFEIDYDNYQTIAVYSFTDAEGKSTPLKIKIDLPDGTRVTVPVDGVRITKELPGRELYNCYVTLNGRKQLIDIIYYKEQGLWVTEKIKSY</sequence>
<dbReference type="EMBL" id="BK015413">
    <property type="protein sequence ID" value="DAE05613.1"/>
    <property type="molecule type" value="Genomic_DNA"/>
</dbReference>
<accession>A0A8S5PG70</accession>
<organism evidence="1">
    <name type="scientific">Siphoviridae sp. cthL03</name>
    <dbReference type="NCBI Taxonomy" id="2825615"/>
    <lineage>
        <taxon>Viruses</taxon>
        <taxon>Duplodnaviria</taxon>
        <taxon>Heunggongvirae</taxon>
        <taxon>Uroviricota</taxon>
        <taxon>Caudoviricetes</taxon>
    </lineage>
</organism>
<protein>
    <submittedName>
        <fullName evidence="1">Uncharacterized protein</fullName>
    </submittedName>
</protein>